<dbReference type="Proteomes" id="UP000268162">
    <property type="component" value="Unassembled WGS sequence"/>
</dbReference>
<accession>A0A4P9ZUJ1</accession>
<evidence type="ECO:0000256" key="3">
    <source>
        <dbReference type="PROSITE-ProRule" id="PRU00221"/>
    </source>
</evidence>
<proteinExistence type="predicted"/>
<dbReference type="AlphaFoldDB" id="A0A4P9ZUJ1"/>
<gene>
    <name evidence="4" type="ORF">BJ085DRAFT_2946</name>
</gene>
<dbReference type="InterPro" id="IPR001680">
    <property type="entry name" value="WD40_rpt"/>
</dbReference>
<organism evidence="4 5">
    <name type="scientific">Dimargaris cristalligena</name>
    <dbReference type="NCBI Taxonomy" id="215637"/>
    <lineage>
        <taxon>Eukaryota</taxon>
        <taxon>Fungi</taxon>
        <taxon>Fungi incertae sedis</taxon>
        <taxon>Zoopagomycota</taxon>
        <taxon>Kickxellomycotina</taxon>
        <taxon>Dimargaritomycetes</taxon>
        <taxon>Dimargaritales</taxon>
        <taxon>Dimargaritaceae</taxon>
        <taxon>Dimargaris</taxon>
    </lineage>
</organism>
<evidence type="ECO:0000256" key="2">
    <source>
        <dbReference type="ARBA" id="ARBA00022737"/>
    </source>
</evidence>
<dbReference type="PANTHER" id="PTHR22847:SF637">
    <property type="entry name" value="WD REPEAT DOMAIN 5B"/>
    <property type="match status" value="1"/>
</dbReference>
<feature type="repeat" description="WD" evidence="3">
    <location>
        <begin position="112"/>
        <end position="141"/>
    </location>
</feature>
<dbReference type="SMART" id="SM00320">
    <property type="entry name" value="WD40"/>
    <property type="match status" value="4"/>
</dbReference>
<sequence length="180" mass="20484">HWDQEFQYYYRLETNWYRGQYKTRDYRGHSSVVLAVRIDPVRRLVFSGGRDHVIKVWSLDSNRCVRTLRAHTNAVSCLDYDRMSATLVSGSWDGTVSVVVCDRATRSVISYIGNHCSPVTSLKLDQSYLVSGAEDSSILVWHHHQSTQLKGHNSDVNAIDMTESLIVSGSDDGLVKVWDF</sequence>
<keyword evidence="2" id="KW-0677">Repeat</keyword>
<dbReference type="PANTHER" id="PTHR22847">
    <property type="entry name" value="WD40 REPEAT PROTEIN"/>
    <property type="match status" value="1"/>
</dbReference>
<dbReference type="InterPro" id="IPR036322">
    <property type="entry name" value="WD40_repeat_dom_sf"/>
</dbReference>
<dbReference type="GO" id="GO:1990234">
    <property type="term" value="C:transferase complex"/>
    <property type="evidence" value="ECO:0007669"/>
    <property type="project" value="UniProtKB-ARBA"/>
</dbReference>
<dbReference type="InterPro" id="IPR015943">
    <property type="entry name" value="WD40/YVTN_repeat-like_dom_sf"/>
</dbReference>
<name>A0A4P9ZUJ1_9FUNG</name>
<keyword evidence="5" id="KW-1185">Reference proteome</keyword>
<evidence type="ECO:0000256" key="1">
    <source>
        <dbReference type="ARBA" id="ARBA00022574"/>
    </source>
</evidence>
<feature type="repeat" description="WD" evidence="3">
    <location>
        <begin position="26"/>
        <end position="67"/>
    </location>
</feature>
<dbReference type="InterPro" id="IPR020472">
    <property type="entry name" value="WD40_PAC1"/>
</dbReference>
<reference evidence="5" key="1">
    <citation type="journal article" date="2018" name="Nat. Microbiol.">
        <title>Leveraging single-cell genomics to expand the fungal tree of life.</title>
        <authorList>
            <person name="Ahrendt S.R."/>
            <person name="Quandt C.A."/>
            <person name="Ciobanu D."/>
            <person name="Clum A."/>
            <person name="Salamov A."/>
            <person name="Andreopoulos B."/>
            <person name="Cheng J.F."/>
            <person name="Woyke T."/>
            <person name="Pelin A."/>
            <person name="Henrissat B."/>
            <person name="Reynolds N.K."/>
            <person name="Benny G.L."/>
            <person name="Smith M.E."/>
            <person name="James T.Y."/>
            <person name="Grigoriev I.V."/>
        </authorList>
    </citation>
    <scope>NUCLEOTIDE SEQUENCE [LARGE SCALE GENOMIC DNA]</scope>
    <source>
        <strain evidence="5">RSA 468</strain>
    </source>
</reference>
<feature type="repeat" description="WD" evidence="3">
    <location>
        <begin position="68"/>
        <end position="98"/>
    </location>
</feature>
<dbReference type="PRINTS" id="PR00320">
    <property type="entry name" value="GPROTEINBRPT"/>
</dbReference>
<feature type="non-terminal residue" evidence="4">
    <location>
        <position position="1"/>
    </location>
</feature>
<protein>
    <submittedName>
        <fullName evidence="4">WD40-repeat-containing domain protein</fullName>
    </submittedName>
</protein>
<feature type="repeat" description="WD" evidence="3">
    <location>
        <begin position="149"/>
        <end position="180"/>
    </location>
</feature>
<dbReference type="PROSITE" id="PS50082">
    <property type="entry name" value="WD_REPEATS_2"/>
    <property type="match status" value="4"/>
</dbReference>
<dbReference type="EMBL" id="ML002650">
    <property type="protein sequence ID" value="RKP36462.1"/>
    <property type="molecule type" value="Genomic_DNA"/>
</dbReference>
<feature type="non-terminal residue" evidence="4">
    <location>
        <position position="180"/>
    </location>
</feature>
<evidence type="ECO:0000313" key="5">
    <source>
        <dbReference type="Proteomes" id="UP000268162"/>
    </source>
</evidence>
<dbReference type="SUPFAM" id="SSF50978">
    <property type="entry name" value="WD40 repeat-like"/>
    <property type="match status" value="1"/>
</dbReference>
<dbReference type="Pfam" id="PF00400">
    <property type="entry name" value="WD40"/>
    <property type="match status" value="4"/>
</dbReference>
<dbReference type="InterPro" id="IPR019775">
    <property type="entry name" value="WD40_repeat_CS"/>
</dbReference>
<dbReference type="STRING" id="215637.A0A4P9ZUJ1"/>
<dbReference type="PROSITE" id="PS50294">
    <property type="entry name" value="WD_REPEATS_REGION"/>
    <property type="match status" value="2"/>
</dbReference>
<dbReference type="PROSITE" id="PS00678">
    <property type="entry name" value="WD_REPEATS_1"/>
    <property type="match status" value="1"/>
</dbReference>
<evidence type="ECO:0000313" key="4">
    <source>
        <dbReference type="EMBL" id="RKP36462.1"/>
    </source>
</evidence>
<keyword evidence="1 3" id="KW-0853">WD repeat</keyword>
<dbReference type="Gene3D" id="2.130.10.10">
    <property type="entry name" value="YVTN repeat-like/Quinoprotein amine dehydrogenase"/>
    <property type="match status" value="1"/>
</dbReference>